<evidence type="ECO:0000256" key="1">
    <source>
        <dbReference type="ARBA" id="ARBA00006538"/>
    </source>
</evidence>
<evidence type="ECO:0000313" key="6">
    <source>
        <dbReference type="Proteomes" id="UP000887567"/>
    </source>
</evidence>
<feature type="active site" description="Charge relay system" evidence="2">
    <location>
        <position position="276"/>
    </location>
</feature>
<dbReference type="PIRSF" id="PIRSF016521">
    <property type="entry name" value="Acyl-CoA_hydro"/>
    <property type="match status" value="1"/>
</dbReference>
<feature type="active site" description="Charge relay system" evidence="2">
    <location>
        <position position="372"/>
    </location>
</feature>
<feature type="active site" description="Charge relay system" evidence="2">
    <location>
        <position position="407"/>
    </location>
</feature>
<evidence type="ECO:0000313" key="5">
    <source>
        <dbReference type="EnsemblMetazoa" id="XP_020894173.1"/>
    </source>
</evidence>
<dbReference type="PANTHER" id="PTHR10824">
    <property type="entry name" value="ACYL-COENZYME A THIOESTERASE-RELATED"/>
    <property type="match status" value="1"/>
</dbReference>
<dbReference type="InterPro" id="IPR014940">
    <property type="entry name" value="BAAT_C"/>
</dbReference>
<name>A0A913WU78_EXADI</name>
<dbReference type="Gene3D" id="2.60.40.2240">
    <property type="entry name" value="Acyl-CoA thioester hydrolase/BAAT N-terminal domain"/>
    <property type="match status" value="1"/>
</dbReference>
<feature type="domain" description="BAAT/Acyl-CoA thioester hydrolase C-terminal" evidence="4">
    <location>
        <begin position="247"/>
        <end position="457"/>
    </location>
</feature>
<dbReference type="Proteomes" id="UP000887567">
    <property type="component" value="Unplaced"/>
</dbReference>
<sequence>MKSFGSLQVFIKNHFTANVLRPRVRPRRFFTSSCEGKAKNVLLACSPLSAKMDEKVTINVEGLEPNQKVSLQAKLVGDSNDRYHSLAHYIADQQGRVCLNSQPSVGGSYVGVEPMGFMWSLQPEPNQKPGRRLVKRDVTKPYLVNLALLDGHVDILKTENCHPLSSLTIERHYMSAGVRRIDVHEGRIRGTLFLPPGEGRFQGVIDLIGSHGGLVEFKAAQLASNGFAALALAYILHSDLPNQLEDVELEYFIEAVDWLKNHPSIIPGGVGVMGISKGAECSLLLASHCQDVKAVVSINGFYALSIRPMNYKKKPIPFFPADESSFGRLDKGAQTWRHKWVDDWTGSVEGNPKAIPVEKASASFLIIYGTDDHAYNTELSAAYMYNRLKAFGKEAQCSILGYHGAGHIIEPPYSPHSSMSYQKAGNLYFSWGGEAKPHACAQEHAWQSMLSFFREHLPQNIFSKL</sequence>
<dbReference type="InterPro" id="IPR006862">
    <property type="entry name" value="Thio_Ohase/aa_AcTrfase"/>
</dbReference>
<dbReference type="FunFam" id="3.40.50.1820:FF:000024">
    <property type="entry name" value="acyl-coenzyme A thioesterase 4"/>
    <property type="match status" value="1"/>
</dbReference>
<accession>A0A913WU78</accession>
<evidence type="ECO:0000256" key="2">
    <source>
        <dbReference type="PIRSR" id="PIRSR016521-1"/>
    </source>
</evidence>
<dbReference type="InterPro" id="IPR042490">
    <property type="entry name" value="Thio_Ohase/BAAT_N"/>
</dbReference>
<dbReference type="Gene3D" id="3.40.50.1820">
    <property type="entry name" value="alpha/beta hydrolase"/>
    <property type="match status" value="1"/>
</dbReference>
<dbReference type="SUPFAM" id="SSF53474">
    <property type="entry name" value="alpha/beta-Hydrolases"/>
    <property type="match status" value="1"/>
</dbReference>
<protein>
    <submittedName>
        <fullName evidence="5">Uncharacterized protein</fullName>
    </submittedName>
</protein>
<dbReference type="InterPro" id="IPR016662">
    <property type="entry name" value="Acyl-CoA_thioEstase_long-chain"/>
</dbReference>
<feature type="domain" description="Acyl-CoA thioester hydrolase/bile acid-CoA amino acid N-acetyltransferase" evidence="3">
    <location>
        <begin position="53"/>
        <end position="185"/>
    </location>
</feature>
<dbReference type="KEGG" id="epa:110233246"/>
<dbReference type="OrthoDB" id="6347013at2759"/>
<dbReference type="GeneID" id="110233246"/>
<keyword evidence="6" id="KW-1185">Reference proteome</keyword>
<dbReference type="OMA" id="CTAQETS"/>
<dbReference type="EnsemblMetazoa" id="XM_021038514.2">
    <property type="protein sequence ID" value="XP_020894173.1"/>
    <property type="gene ID" value="LOC110233246"/>
</dbReference>
<dbReference type="GO" id="GO:0006631">
    <property type="term" value="P:fatty acid metabolic process"/>
    <property type="evidence" value="ECO:0007669"/>
    <property type="project" value="TreeGrafter"/>
</dbReference>
<dbReference type="RefSeq" id="XP_020894173.1">
    <property type="nucleotide sequence ID" value="XM_021038514.2"/>
</dbReference>
<dbReference type="Pfam" id="PF08840">
    <property type="entry name" value="BAAT_C"/>
    <property type="match status" value="1"/>
</dbReference>
<reference evidence="5" key="1">
    <citation type="submission" date="2022-11" db="UniProtKB">
        <authorList>
            <consortium name="EnsemblMetazoa"/>
        </authorList>
    </citation>
    <scope>IDENTIFICATION</scope>
</reference>
<dbReference type="GO" id="GO:0047617">
    <property type="term" value="F:fatty acyl-CoA hydrolase activity"/>
    <property type="evidence" value="ECO:0007669"/>
    <property type="project" value="TreeGrafter"/>
</dbReference>
<evidence type="ECO:0000259" key="4">
    <source>
        <dbReference type="Pfam" id="PF08840"/>
    </source>
</evidence>
<dbReference type="FunFam" id="2.60.40.2240:FF:000001">
    <property type="entry name" value="acyl-coenzyme A thioesterase 4"/>
    <property type="match status" value="1"/>
</dbReference>
<organism evidence="5 6">
    <name type="scientific">Exaiptasia diaphana</name>
    <name type="common">Tropical sea anemone</name>
    <name type="synonym">Aiptasia pulchella</name>
    <dbReference type="NCBI Taxonomy" id="2652724"/>
    <lineage>
        <taxon>Eukaryota</taxon>
        <taxon>Metazoa</taxon>
        <taxon>Cnidaria</taxon>
        <taxon>Anthozoa</taxon>
        <taxon>Hexacorallia</taxon>
        <taxon>Actiniaria</taxon>
        <taxon>Aiptasiidae</taxon>
        <taxon>Exaiptasia</taxon>
    </lineage>
</organism>
<dbReference type="Pfam" id="PF04775">
    <property type="entry name" value="Bile_Hydr_Trans"/>
    <property type="match status" value="1"/>
</dbReference>
<dbReference type="PANTHER" id="PTHR10824:SF4">
    <property type="entry name" value="ACYL-COENZYME A THIOESTERASE 1-LIKE"/>
    <property type="match status" value="1"/>
</dbReference>
<dbReference type="AlphaFoldDB" id="A0A913WU78"/>
<dbReference type="GO" id="GO:0006637">
    <property type="term" value="P:acyl-CoA metabolic process"/>
    <property type="evidence" value="ECO:0007669"/>
    <property type="project" value="InterPro"/>
</dbReference>
<dbReference type="InterPro" id="IPR029058">
    <property type="entry name" value="AB_hydrolase_fold"/>
</dbReference>
<comment type="similarity">
    <text evidence="1">Belongs to the C/M/P thioester hydrolase family.</text>
</comment>
<evidence type="ECO:0000259" key="3">
    <source>
        <dbReference type="Pfam" id="PF04775"/>
    </source>
</evidence>
<proteinExistence type="inferred from homology"/>